<name>A0A7S3APJ3_9EUKA</name>
<keyword evidence="1" id="KW-0732">Signal</keyword>
<organism evidence="2">
    <name type="scientific">Haptolina ericina</name>
    <dbReference type="NCBI Taxonomy" id="156174"/>
    <lineage>
        <taxon>Eukaryota</taxon>
        <taxon>Haptista</taxon>
        <taxon>Haptophyta</taxon>
        <taxon>Prymnesiophyceae</taxon>
        <taxon>Prymnesiales</taxon>
        <taxon>Prymnesiaceae</taxon>
        <taxon>Haptolina</taxon>
    </lineage>
</organism>
<reference evidence="2" key="1">
    <citation type="submission" date="2021-01" db="EMBL/GenBank/DDBJ databases">
        <authorList>
            <person name="Corre E."/>
            <person name="Pelletier E."/>
            <person name="Niang G."/>
            <person name="Scheremetjew M."/>
            <person name="Finn R."/>
            <person name="Kale V."/>
            <person name="Holt S."/>
            <person name="Cochrane G."/>
            <person name="Meng A."/>
            <person name="Brown T."/>
            <person name="Cohen L."/>
        </authorList>
    </citation>
    <scope>NUCLEOTIDE SEQUENCE</scope>
    <source>
        <strain evidence="2">CCMP281</strain>
    </source>
</reference>
<protein>
    <recommendedName>
        <fullName evidence="3">RING-type E3 ubiquitin transferase</fullName>
    </recommendedName>
</protein>
<proteinExistence type="predicted"/>
<evidence type="ECO:0008006" key="3">
    <source>
        <dbReference type="Google" id="ProtNLM"/>
    </source>
</evidence>
<evidence type="ECO:0000313" key="2">
    <source>
        <dbReference type="EMBL" id="CAE0111136.1"/>
    </source>
</evidence>
<gene>
    <name evidence="2" type="ORF">HERI1096_LOCUS11796</name>
</gene>
<evidence type="ECO:0000256" key="1">
    <source>
        <dbReference type="SAM" id="SignalP"/>
    </source>
</evidence>
<sequence>MLYMSAHLVLATAALVAMPSEGDTLQAEEAARTRLALDELTHLLRVLLLPGCRRRALLRATVGEDLAAHCSTCSTCDRCATASSGVCCLTCGREATVSLEVESHAILSHLWRSPQPTLYAALSCHRWSYMPARCVSEFAAGALLLMMLARGVLHLVPREGALGGGRLAWKRERVLLSISSSVVIGDGQQSLGMERVPFALEWPSSVQLHGSTQLERLLSQLGEFPQRLADLESEEARCRLACLQLAAREGRKDVLAKLMSTS</sequence>
<accession>A0A7S3APJ3</accession>
<feature type="chain" id="PRO_5031354247" description="RING-type E3 ubiquitin transferase" evidence="1">
    <location>
        <begin position="23"/>
        <end position="262"/>
    </location>
</feature>
<feature type="signal peptide" evidence="1">
    <location>
        <begin position="1"/>
        <end position="22"/>
    </location>
</feature>
<dbReference type="AlphaFoldDB" id="A0A7S3APJ3"/>
<dbReference type="EMBL" id="HBHX01021126">
    <property type="protein sequence ID" value="CAE0111136.1"/>
    <property type="molecule type" value="Transcribed_RNA"/>
</dbReference>